<dbReference type="Proteomes" id="UP000199093">
    <property type="component" value="Unassembled WGS sequence"/>
</dbReference>
<proteinExistence type="predicted"/>
<evidence type="ECO:0000313" key="3">
    <source>
        <dbReference type="Proteomes" id="UP000199093"/>
    </source>
</evidence>
<name>A0A1G8JI07_9RHOB</name>
<protein>
    <submittedName>
        <fullName evidence="2">Uncharacterized protein</fullName>
    </submittedName>
</protein>
<dbReference type="EMBL" id="FNEJ01000003">
    <property type="protein sequence ID" value="SDI30845.1"/>
    <property type="molecule type" value="Genomic_DNA"/>
</dbReference>
<dbReference type="RefSeq" id="WP_089844251.1">
    <property type="nucleotide sequence ID" value="NZ_FNEJ01000003.1"/>
</dbReference>
<accession>A0A1G8JI07</accession>
<evidence type="ECO:0000256" key="1">
    <source>
        <dbReference type="SAM" id="MobiDB-lite"/>
    </source>
</evidence>
<sequence length="121" mass="12642">MTAPKSRTTWPHICDGGNATARHRALLEAINAGGMPPLAAFAQGGAVGPVGAAMLPQRPQITFIDQSGRGVDVKTEERLEGGRRQMRFVLSDAVADAMTTPGGRARSTLAGLGARPQRPGR</sequence>
<dbReference type="OrthoDB" id="7710249at2"/>
<reference evidence="2 3" key="1">
    <citation type="submission" date="2016-10" db="EMBL/GenBank/DDBJ databases">
        <authorList>
            <person name="de Groot N.N."/>
        </authorList>
    </citation>
    <scope>NUCLEOTIDE SEQUENCE [LARGE SCALE GENOMIC DNA]</scope>
    <source>
        <strain evidence="2 3">DSM 26424</strain>
    </source>
</reference>
<organism evidence="2 3">
    <name type="scientific">Salipiger marinus</name>
    <dbReference type="NCBI Taxonomy" id="555512"/>
    <lineage>
        <taxon>Bacteria</taxon>
        <taxon>Pseudomonadati</taxon>
        <taxon>Pseudomonadota</taxon>
        <taxon>Alphaproteobacteria</taxon>
        <taxon>Rhodobacterales</taxon>
        <taxon>Roseobacteraceae</taxon>
        <taxon>Salipiger</taxon>
    </lineage>
</organism>
<dbReference type="AlphaFoldDB" id="A0A1G8JI07"/>
<dbReference type="STRING" id="555512.SAMN04487993_100377"/>
<keyword evidence="3" id="KW-1185">Reference proteome</keyword>
<evidence type="ECO:0000313" key="2">
    <source>
        <dbReference type="EMBL" id="SDI30845.1"/>
    </source>
</evidence>
<gene>
    <name evidence="2" type="ORF">SAMN04487993_100377</name>
</gene>
<feature type="region of interest" description="Disordered" evidence="1">
    <location>
        <begin position="99"/>
        <end position="121"/>
    </location>
</feature>